<gene>
    <name evidence="10" type="ORF">LMG27177_04317</name>
</gene>
<dbReference type="EMBL" id="CADIKI010000013">
    <property type="protein sequence ID" value="CAB3797806.1"/>
    <property type="molecule type" value="Genomic_DNA"/>
</dbReference>
<feature type="transmembrane region" description="Helical" evidence="9">
    <location>
        <begin position="221"/>
        <end position="243"/>
    </location>
</feature>
<feature type="transmembrane region" description="Helical" evidence="9">
    <location>
        <begin position="463"/>
        <end position="481"/>
    </location>
</feature>
<reference evidence="10 11" key="1">
    <citation type="submission" date="2020-04" db="EMBL/GenBank/DDBJ databases">
        <authorList>
            <person name="De Canck E."/>
        </authorList>
    </citation>
    <scope>NUCLEOTIDE SEQUENCE [LARGE SCALE GENOMIC DNA]</scope>
    <source>
        <strain evidence="10 11">LMG 27177</strain>
    </source>
</reference>
<dbReference type="AlphaFoldDB" id="A0A6J5GCL3"/>
<dbReference type="PANTHER" id="PTHR11795">
    <property type="entry name" value="BRANCHED-CHAIN AMINO ACID TRANSPORT SYSTEM PERMEASE PROTEIN LIVH"/>
    <property type="match status" value="1"/>
</dbReference>
<evidence type="ECO:0000256" key="9">
    <source>
        <dbReference type="SAM" id="Phobius"/>
    </source>
</evidence>
<comment type="subcellular location">
    <subcellularLocation>
        <location evidence="1">Cell membrane</location>
        <topology evidence="1">Multi-pass membrane protein</topology>
    </subcellularLocation>
</comment>
<feature type="transmembrane region" description="Helical" evidence="9">
    <location>
        <begin position="78"/>
        <end position="95"/>
    </location>
</feature>
<feature type="transmembrane region" description="Helical" evidence="9">
    <location>
        <begin position="501"/>
        <end position="523"/>
    </location>
</feature>
<feature type="transmembrane region" description="Helical" evidence="9">
    <location>
        <begin position="557"/>
        <end position="576"/>
    </location>
</feature>
<dbReference type="PANTHER" id="PTHR11795:SF442">
    <property type="entry name" value="ABC TRANSPORTER ATP-BINDING PROTEIN"/>
    <property type="match status" value="1"/>
</dbReference>
<feature type="transmembrane region" description="Helical" evidence="9">
    <location>
        <begin position="294"/>
        <end position="313"/>
    </location>
</feature>
<dbReference type="InterPro" id="IPR043428">
    <property type="entry name" value="LivM-like"/>
</dbReference>
<organism evidence="10 11">
    <name type="scientific">Paraburkholderia fynbosensis</name>
    <dbReference type="NCBI Taxonomy" id="1200993"/>
    <lineage>
        <taxon>Bacteria</taxon>
        <taxon>Pseudomonadati</taxon>
        <taxon>Pseudomonadota</taxon>
        <taxon>Betaproteobacteria</taxon>
        <taxon>Burkholderiales</taxon>
        <taxon>Burkholderiaceae</taxon>
        <taxon>Paraburkholderia</taxon>
    </lineage>
</organism>
<feature type="transmembrane region" description="Helical" evidence="9">
    <location>
        <begin position="12"/>
        <end position="29"/>
    </location>
</feature>
<keyword evidence="7 9" id="KW-0472">Membrane</keyword>
<accession>A0A6J5GCL3</accession>
<evidence type="ECO:0000256" key="4">
    <source>
        <dbReference type="ARBA" id="ARBA00022692"/>
    </source>
</evidence>
<feature type="transmembrane region" description="Helical" evidence="9">
    <location>
        <begin position="136"/>
        <end position="155"/>
    </location>
</feature>
<dbReference type="InterPro" id="IPR052157">
    <property type="entry name" value="BCAA_transport_permease"/>
</dbReference>
<keyword evidence="2" id="KW-0813">Transport</keyword>
<proteinExistence type="inferred from homology"/>
<dbReference type="GO" id="GO:0005886">
    <property type="term" value="C:plasma membrane"/>
    <property type="evidence" value="ECO:0007669"/>
    <property type="project" value="UniProtKB-SubCell"/>
</dbReference>
<evidence type="ECO:0000256" key="8">
    <source>
        <dbReference type="ARBA" id="ARBA00037998"/>
    </source>
</evidence>
<dbReference type="Proteomes" id="UP000494252">
    <property type="component" value="Unassembled WGS sequence"/>
</dbReference>
<feature type="transmembrane region" description="Helical" evidence="9">
    <location>
        <begin position="382"/>
        <end position="402"/>
    </location>
</feature>
<feature type="transmembrane region" description="Helical" evidence="9">
    <location>
        <begin position="358"/>
        <end position="376"/>
    </location>
</feature>
<evidence type="ECO:0000313" key="11">
    <source>
        <dbReference type="Proteomes" id="UP000494252"/>
    </source>
</evidence>
<dbReference type="GO" id="GO:0006865">
    <property type="term" value="P:amino acid transport"/>
    <property type="evidence" value="ECO:0007669"/>
    <property type="project" value="UniProtKB-KW"/>
</dbReference>
<comment type="similarity">
    <text evidence="8">Belongs to the binding-protein-dependent transport system permease family. LivHM subfamily.</text>
</comment>
<feature type="transmembrane region" description="Helical" evidence="9">
    <location>
        <begin position="631"/>
        <end position="653"/>
    </location>
</feature>
<feature type="transmembrane region" description="Helical" evidence="9">
    <location>
        <begin position="437"/>
        <end position="456"/>
    </location>
</feature>
<dbReference type="Pfam" id="PF02653">
    <property type="entry name" value="BPD_transp_2"/>
    <property type="match status" value="2"/>
</dbReference>
<evidence type="ECO:0008006" key="12">
    <source>
        <dbReference type="Google" id="ProtNLM"/>
    </source>
</evidence>
<name>A0A6J5GCL3_9BURK</name>
<feature type="transmembrane region" description="Helical" evidence="9">
    <location>
        <begin position="596"/>
        <end position="619"/>
    </location>
</feature>
<dbReference type="CDD" id="cd06581">
    <property type="entry name" value="TM_PBP1_LivM_like"/>
    <property type="match status" value="1"/>
</dbReference>
<evidence type="ECO:0000256" key="1">
    <source>
        <dbReference type="ARBA" id="ARBA00004651"/>
    </source>
</evidence>
<keyword evidence="3" id="KW-1003">Cell membrane</keyword>
<evidence type="ECO:0000313" key="10">
    <source>
        <dbReference type="EMBL" id="CAB3797806.1"/>
    </source>
</evidence>
<feature type="transmembrane region" description="Helical" evidence="9">
    <location>
        <begin position="101"/>
        <end position="124"/>
    </location>
</feature>
<sequence length="683" mass="72575">MPLTRARMGPHALQRLPVVPYALAAYALSGELPRVAMFSNLLVQLVNGLADASTLFLVAAGLSLIFGVTRIVNFAHGSFYMFGIYVAYSIASRFGQTAAGFWLSVLAAALVVAVLGALVEMLVLRRIYQAPELFHLLATFALVLIFRDAALWLWGPEDLFGPRAPHLAGAVDFLGHPLPTYDIALIVIGPVVLLLLWYALTRTRWGTLVRAATQDREMLGALGINQAWLFTGVFFVGAFLAGLGGALQGPRMSANLSLDLETIGNAFVVVVVGGMGSIPGAFVAALIIAEIKALCIGIGHVTIFGVGLSLSRFTLVAEFVVMAVVLVVRPWGLLGRASAVVRGMAAPDTPLRSAGKRLKWLAALVLLILVLAPLAANAFPYMPVLLVEILIAVLFATSLHFIMGPGGMHSFGHAAYFGLGAYGAALFLKVLNLPMEAALLLGPLLAVGGALVFGWFCVRLSGVYLAMLTLAFAQIVWSVVFQWDDVTGGSNGVLGLWPSNWLSSPVAFYYLTLVCAVIGVWLLRKMLFSPLGYAMRASRDSVLRAEAIGIDVKRVQWAAFVIASLFCGLAGSLYAFSKGTISPEVISVSRSVDGLVMVLLGGLQTLSGPIVGAAVFTWLQDTVARQTDYWQALLGIAILLLVIAFPQGIVGFIRERFGDDSADAADTGTAQPSQRAAAVKEGL</sequence>
<evidence type="ECO:0000256" key="2">
    <source>
        <dbReference type="ARBA" id="ARBA00022448"/>
    </source>
</evidence>
<protein>
    <recommendedName>
        <fullName evidence="12">High-affinity branched-chain amino acid transport system permease protein LivH</fullName>
    </recommendedName>
</protein>
<keyword evidence="5" id="KW-0029">Amino-acid transport</keyword>
<keyword evidence="11" id="KW-1185">Reference proteome</keyword>
<dbReference type="InterPro" id="IPR001851">
    <property type="entry name" value="ABC_transp_permease"/>
</dbReference>
<feature type="transmembrane region" description="Helical" evidence="9">
    <location>
        <begin position="319"/>
        <end position="337"/>
    </location>
</feature>
<keyword evidence="4 9" id="KW-0812">Transmembrane</keyword>
<feature type="transmembrane region" description="Helical" evidence="9">
    <location>
        <begin position="263"/>
        <end position="287"/>
    </location>
</feature>
<evidence type="ECO:0000256" key="5">
    <source>
        <dbReference type="ARBA" id="ARBA00022970"/>
    </source>
</evidence>
<dbReference type="GO" id="GO:0015658">
    <property type="term" value="F:branched-chain amino acid transmembrane transporter activity"/>
    <property type="evidence" value="ECO:0007669"/>
    <property type="project" value="InterPro"/>
</dbReference>
<feature type="transmembrane region" description="Helical" evidence="9">
    <location>
        <begin position="414"/>
        <end position="431"/>
    </location>
</feature>
<keyword evidence="6 9" id="KW-1133">Transmembrane helix</keyword>
<dbReference type="CDD" id="cd06582">
    <property type="entry name" value="TM_PBP1_LivH_like"/>
    <property type="match status" value="1"/>
</dbReference>
<feature type="transmembrane region" description="Helical" evidence="9">
    <location>
        <begin position="41"/>
        <end position="66"/>
    </location>
</feature>
<evidence type="ECO:0000256" key="3">
    <source>
        <dbReference type="ARBA" id="ARBA00022475"/>
    </source>
</evidence>
<feature type="transmembrane region" description="Helical" evidence="9">
    <location>
        <begin position="183"/>
        <end position="200"/>
    </location>
</feature>
<evidence type="ECO:0000256" key="7">
    <source>
        <dbReference type="ARBA" id="ARBA00023136"/>
    </source>
</evidence>
<evidence type="ECO:0000256" key="6">
    <source>
        <dbReference type="ARBA" id="ARBA00022989"/>
    </source>
</evidence>